<dbReference type="InterPro" id="IPR056907">
    <property type="entry name" value="UTP6_C"/>
</dbReference>
<proteinExistence type="predicted"/>
<feature type="region of interest" description="Disordered" evidence="3">
    <location>
        <begin position="835"/>
        <end position="864"/>
    </location>
</feature>
<dbReference type="Pfam" id="PF08698">
    <property type="entry name" value="Fcf2"/>
    <property type="match status" value="1"/>
</dbReference>
<dbReference type="InterPro" id="IPR055347">
    <property type="entry name" value="UTP6_N"/>
</dbReference>
<reference evidence="7 8" key="1">
    <citation type="submission" date="2023-11" db="EMBL/GenBank/DDBJ databases">
        <title>Halocaridina rubra genome assembly.</title>
        <authorList>
            <person name="Smith C."/>
        </authorList>
    </citation>
    <scope>NUCLEOTIDE SEQUENCE [LARGE SCALE GENOMIC DNA]</scope>
    <source>
        <strain evidence="7">EP-1</strain>
        <tissue evidence="7">Whole</tissue>
    </source>
</reference>
<evidence type="ECO:0000256" key="1">
    <source>
        <dbReference type="ARBA" id="ARBA00004604"/>
    </source>
</evidence>
<comment type="subcellular location">
    <subcellularLocation>
        <location evidence="1">Nucleus</location>
        <location evidence="1">Nucleolus</location>
    </subcellularLocation>
</comment>
<evidence type="ECO:0000313" key="7">
    <source>
        <dbReference type="EMBL" id="KAK7027297.1"/>
    </source>
</evidence>
<evidence type="ECO:0000259" key="5">
    <source>
        <dbReference type="Pfam" id="PF08698"/>
    </source>
</evidence>
<dbReference type="InterPro" id="IPR011990">
    <property type="entry name" value="TPR-like_helical_dom_sf"/>
</dbReference>
<sequence>MEYRLARRAKNKDDFITSINYEKKLLELLKIRRKEIRVYEKFKEIEKAINVRVMKRCRLFTRCWPHHLDTWDVRINFAKAIGWKPEVTIAYAEQVRHHGHRESVYIAWARFEIEERNNFDVARKILLSKAPLYHKKSLRIRRELFRLELLYVESLMNRIAEDKSITEVIEQNREQVLNCAIPRAVFKNAVQEIPDPQLYLDMYLVANKFSFANQLKEEIYKNLLEAYPNSECLWKLKAQRIVQGLGLVAEEEEETEKIAPKVPYGIERLSAVIEVFDEALKTIGNAFAVPYIDELLLMLHECWSNGTMKAVITEKIKALCESHKSILKPIHYFIWYCLLHQQSQNNSALPDLLQEALKLYPDATPLQLEYFKVMLQLQSSDEEKLREFDNISSSLNGTIGLQILEAVLESLIDDQLKEKLYQSTLYHTNETIRKGAKARYLKWINCHKGMKAAQKLYDEIRTQPPFSAKLHAIMVLAELSKKKVNVERVRNAFGNAIDQHGTLHPGVWLSLIHFEKTFGDPLKAGGLYTRAEEVLVASSAEAFRQLSLMIRDVLSKKDVQVEDSDNVWVTGDSTETTDDVPKSSVVRLFEEELIITFSADQERTEFSARIRDMKKTLEKGNPEARKEDGTEWEEVLEHIIGQKVNFNIQHINISSKSASTEADFVVKLHNTEKDKKYELSDYLDTGTEENIAGKSKDNELEKILQSSMTLKPEFMKQTQLAPYFLNKRKAKALRKLERIKTKGPGWFDMKAPEMTEEVKHDLQILQMRPVLDKTRPFKNKDLKVMPKYFQMGKIIESPLDFYSSRVPKKSRKRTMAEEIMNDEEALRYQKQKFNEIVVQRSKSRKNHSRNDKRKKGKPNASISA</sequence>
<gene>
    <name evidence="7" type="primary">DNTTIP2</name>
    <name evidence="7" type="ORF">SK128_005172</name>
</gene>
<evidence type="ECO:0000259" key="6">
    <source>
        <dbReference type="Pfam" id="PF24892"/>
    </source>
</evidence>
<dbReference type="GO" id="GO:0003723">
    <property type="term" value="F:RNA binding"/>
    <property type="evidence" value="ECO:0007669"/>
    <property type="project" value="TreeGrafter"/>
</dbReference>
<keyword evidence="2" id="KW-0539">Nucleus</keyword>
<dbReference type="Proteomes" id="UP001381693">
    <property type="component" value="Unassembled WGS sequence"/>
</dbReference>
<dbReference type="InterPro" id="IPR039883">
    <property type="entry name" value="Fcf2/DNTTIP2"/>
</dbReference>
<evidence type="ECO:0000313" key="8">
    <source>
        <dbReference type="Proteomes" id="UP001381693"/>
    </source>
</evidence>
<organism evidence="7 8">
    <name type="scientific">Halocaridina rubra</name>
    <name type="common">Hawaiian red shrimp</name>
    <dbReference type="NCBI Taxonomy" id="373956"/>
    <lineage>
        <taxon>Eukaryota</taxon>
        <taxon>Metazoa</taxon>
        <taxon>Ecdysozoa</taxon>
        <taxon>Arthropoda</taxon>
        <taxon>Crustacea</taxon>
        <taxon>Multicrustacea</taxon>
        <taxon>Malacostraca</taxon>
        <taxon>Eumalacostraca</taxon>
        <taxon>Eucarida</taxon>
        <taxon>Decapoda</taxon>
        <taxon>Pleocyemata</taxon>
        <taxon>Caridea</taxon>
        <taxon>Atyoidea</taxon>
        <taxon>Atyidae</taxon>
        <taxon>Halocaridina</taxon>
    </lineage>
</organism>
<evidence type="ECO:0000256" key="2">
    <source>
        <dbReference type="ARBA" id="ARBA00023242"/>
    </source>
</evidence>
<dbReference type="Pfam" id="PF24892">
    <property type="entry name" value="UTP6_C"/>
    <property type="match status" value="1"/>
</dbReference>
<evidence type="ECO:0000259" key="4">
    <source>
        <dbReference type="Pfam" id="PF08640"/>
    </source>
</evidence>
<dbReference type="GO" id="GO:0005730">
    <property type="term" value="C:nucleolus"/>
    <property type="evidence" value="ECO:0007669"/>
    <property type="project" value="UniProtKB-SubCell"/>
</dbReference>
<feature type="domain" description="Fcf2 pre-rRNA processing C-terminal" evidence="5">
    <location>
        <begin position="740"/>
        <end position="832"/>
    </location>
</feature>
<dbReference type="SUPFAM" id="SSF48452">
    <property type="entry name" value="TPR-like"/>
    <property type="match status" value="1"/>
</dbReference>
<dbReference type="PANTHER" id="PTHR21686:SF12">
    <property type="entry name" value="DEOXYNUCLEOTIDYLTRANSFERASE TERMINAL-INTERACTING PROTEIN 2"/>
    <property type="match status" value="1"/>
</dbReference>
<comment type="caution">
    <text evidence="7">The sequence shown here is derived from an EMBL/GenBank/DDBJ whole genome shotgun (WGS) entry which is preliminary data.</text>
</comment>
<dbReference type="GO" id="GO:0006396">
    <property type="term" value="P:RNA processing"/>
    <property type="evidence" value="ECO:0007669"/>
    <property type="project" value="TreeGrafter"/>
</dbReference>
<feature type="domain" description="U3 small nucleolar RNA-associated protein 6 N-terminal" evidence="4">
    <location>
        <begin position="2"/>
        <end position="50"/>
    </location>
</feature>
<dbReference type="InterPro" id="IPR014810">
    <property type="entry name" value="Fcf2_C"/>
</dbReference>
<dbReference type="PANTHER" id="PTHR21686">
    <property type="entry name" value="DEOXYNUCLEOTIDYLTRANSFERASE TERMINAL-INTERACTING PROTEIN 2"/>
    <property type="match status" value="1"/>
</dbReference>
<dbReference type="AlphaFoldDB" id="A0AAN8WNC3"/>
<protein>
    <submittedName>
        <fullName evidence="7">Deoxynucleotidyltransferase terminal-interacting protein 2</fullName>
    </submittedName>
</protein>
<feature type="compositionally biased region" description="Basic residues" evidence="3">
    <location>
        <begin position="841"/>
        <end position="857"/>
    </location>
</feature>
<name>A0AAN8WNC3_HALRR</name>
<feature type="domain" description="U3 small nucleolar RNA-associated protein 6 homolog C-terminal" evidence="6">
    <location>
        <begin position="273"/>
        <end position="534"/>
    </location>
</feature>
<dbReference type="Pfam" id="PF08640">
    <property type="entry name" value="U3_assoc_6"/>
    <property type="match status" value="1"/>
</dbReference>
<accession>A0AAN8WNC3</accession>
<evidence type="ECO:0000256" key="3">
    <source>
        <dbReference type="SAM" id="MobiDB-lite"/>
    </source>
</evidence>
<dbReference type="EMBL" id="JAXCGZ010022690">
    <property type="protein sequence ID" value="KAK7027297.1"/>
    <property type="molecule type" value="Genomic_DNA"/>
</dbReference>
<keyword evidence="8" id="KW-1185">Reference proteome</keyword>
<dbReference type="Gene3D" id="1.25.40.10">
    <property type="entry name" value="Tetratricopeptide repeat domain"/>
    <property type="match status" value="1"/>
</dbReference>